<dbReference type="VEuPathDB" id="FungiDB:DEHA2F19184g"/>
<sequence>MAVHYLEESRSTTDIKKRKIEGKESIDKMFLSIKNEEFRVSESGTVINGRSGLVTPSKSNDEKVREISGVGDGSEMDTREDECPCGYFHGPGESGHHDIRAVGFTSQPLLRGPD</sequence>
<evidence type="ECO:0000313" key="2">
    <source>
        <dbReference type="Proteomes" id="UP000000599"/>
    </source>
</evidence>
<gene>
    <name evidence="1" type="ordered locus">DEHA2F19184g</name>
</gene>
<dbReference type="OrthoDB" id="4026234at2759"/>
<dbReference type="AlphaFoldDB" id="Q6BKU2"/>
<proteinExistence type="predicted"/>
<dbReference type="eggNOG" id="ENOG502RQF4">
    <property type="taxonomic scope" value="Eukaryota"/>
</dbReference>
<dbReference type="Proteomes" id="UP000000599">
    <property type="component" value="Chromosome F"/>
</dbReference>
<evidence type="ECO:0000313" key="1">
    <source>
        <dbReference type="EMBL" id="CAG89564.1"/>
    </source>
</evidence>
<dbReference type="OMA" id="KHTSLEC"/>
<keyword evidence="2" id="KW-1185">Reference proteome</keyword>
<dbReference type="RefSeq" id="XP_461179.1">
    <property type="nucleotide sequence ID" value="XM_461179.1"/>
</dbReference>
<dbReference type="HOGENOM" id="CLU_2121001_0_0_1"/>
<reference evidence="1 2" key="1">
    <citation type="journal article" date="2004" name="Nature">
        <title>Genome evolution in yeasts.</title>
        <authorList>
            <consortium name="Genolevures"/>
            <person name="Dujon B."/>
            <person name="Sherman D."/>
            <person name="Fischer G."/>
            <person name="Durrens P."/>
            <person name="Casaregola S."/>
            <person name="Lafontaine I."/>
            <person name="de Montigny J."/>
            <person name="Marck C."/>
            <person name="Neuveglise C."/>
            <person name="Talla E."/>
            <person name="Goffard N."/>
            <person name="Frangeul L."/>
            <person name="Aigle M."/>
            <person name="Anthouard V."/>
            <person name="Babour A."/>
            <person name="Barbe V."/>
            <person name="Barnay S."/>
            <person name="Blanchin S."/>
            <person name="Beckerich J.M."/>
            <person name="Beyne E."/>
            <person name="Bleykasten C."/>
            <person name="Boisrame A."/>
            <person name="Boyer J."/>
            <person name="Cattolico L."/>
            <person name="Confanioleri F."/>
            <person name="de Daruvar A."/>
            <person name="Despons L."/>
            <person name="Fabre E."/>
            <person name="Fairhead C."/>
            <person name="Ferry-Dumazet H."/>
            <person name="Groppi A."/>
            <person name="Hantraye F."/>
            <person name="Hennequin C."/>
            <person name="Jauniaux N."/>
            <person name="Joyet P."/>
            <person name="Kachouri R."/>
            <person name="Kerrest A."/>
            <person name="Koszul R."/>
            <person name="Lemaire M."/>
            <person name="Lesur I."/>
            <person name="Ma L."/>
            <person name="Muller H."/>
            <person name="Nicaud J.M."/>
            <person name="Nikolski M."/>
            <person name="Oztas S."/>
            <person name="Ozier-Kalogeropoulos O."/>
            <person name="Pellenz S."/>
            <person name="Potier S."/>
            <person name="Richard G.F."/>
            <person name="Straub M.L."/>
            <person name="Suleau A."/>
            <person name="Swennene D."/>
            <person name="Tekaia F."/>
            <person name="Wesolowski-Louvel M."/>
            <person name="Westhof E."/>
            <person name="Wirth B."/>
            <person name="Zeniou-Meyer M."/>
            <person name="Zivanovic I."/>
            <person name="Bolotin-Fukuhara M."/>
            <person name="Thierry A."/>
            <person name="Bouchier C."/>
            <person name="Caudron B."/>
            <person name="Scarpelli C."/>
            <person name="Gaillardin C."/>
            <person name="Weissenbach J."/>
            <person name="Wincker P."/>
            <person name="Souciet J.L."/>
        </authorList>
    </citation>
    <scope>NUCLEOTIDE SEQUENCE [LARGE SCALE GENOMIC DNA]</scope>
    <source>
        <strain evidence="2">ATCC 36239 / CBS 767 / BCRC 21394 / JCM 1990 / NBRC 0083 / IGC 2968</strain>
    </source>
</reference>
<organism evidence="1 2">
    <name type="scientific">Debaryomyces hansenii (strain ATCC 36239 / CBS 767 / BCRC 21394 / JCM 1990 / NBRC 0083 / IGC 2968)</name>
    <name type="common">Yeast</name>
    <name type="synonym">Torulaspora hansenii</name>
    <dbReference type="NCBI Taxonomy" id="284592"/>
    <lineage>
        <taxon>Eukaryota</taxon>
        <taxon>Fungi</taxon>
        <taxon>Dikarya</taxon>
        <taxon>Ascomycota</taxon>
        <taxon>Saccharomycotina</taxon>
        <taxon>Pichiomycetes</taxon>
        <taxon>Debaryomycetaceae</taxon>
        <taxon>Debaryomyces</taxon>
    </lineage>
</organism>
<accession>Q6BKU2</accession>
<dbReference type="KEGG" id="dha:DEHA2F19184g"/>
<dbReference type="InParanoid" id="Q6BKU2"/>
<protein>
    <submittedName>
        <fullName evidence="1">DEHA2F19184p</fullName>
    </submittedName>
</protein>
<name>Q6BKU2_DEBHA</name>
<dbReference type="GeneID" id="2903748"/>
<dbReference type="EMBL" id="CR382138">
    <property type="protein sequence ID" value="CAG89564.1"/>
    <property type="molecule type" value="Genomic_DNA"/>
</dbReference>